<accession>A0AAW2HT49</accession>
<sequence length="72" mass="8048">MEQFVLVGSRGRGEGEVIQETCAVHGWTIPEGLCESHRPNPTYFHSIHKTYIASLLGMKVLKPSAALVKRRE</sequence>
<evidence type="ECO:0000313" key="1">
    <source>
        <dbReference type="EMBL" id="KAL0273114.1"/>
    </source>
</evidence>
<gene>
    <name evidence="1" type="ORF">PYX00_005868</name>
</gene>
<organism evidence="1">
    <name type="scientific">Menopon gallinae</name>
    <name type="common">poultry shaft louse</name>
    <dbReference type="NCBI Taxonomy" id="328185"/>
    <lineage>
        <taxon>Eukaryota</taxon>
        <taxon>Metazoa</taxon>
        <taxon>Ecdysozoa</taxon>
        <taxon>Arthropoda</taxon>
        <taxon>Hexapoda</taxon>
        <taxon>Insecta</taxon>
        <taxon>Pterygota</taxon>
        <taxon>Neoptera</taxon>
        <taxon>Paraneoptera</taxon>
        <taxon>Psocodea</taxon>
        <taxon>Troctomorpha</taxon>
        <taxon>Phthiraptera</taxon>
        <taxon>Amblycera</taxon>
        <taxon>Menoponidae</taxon>
        <taxon>Menopon</taxon>
    </lineage>
</organism>
<protein>
    <submittedName>
        <fullName evidence="1">Uncharacterized protein</fullName>
    </submittedName>
</protein>
<proteinExistence type="predicted"/>
<name>A0AAW2HT49_9NEOP</name>
<dbReference type="AlphaFoldDB" id="A0AAW2HT49"/>
<comment type="caution">
    <text evidence="1">The sequence shown here is derived from an EMBL/GenBank/DDBJ whole genome shotgun (WGS) entry which is preliminary data.</text>
</comment>
<reference evidence="1" key="1">
    <citation type="journal article" date="2024" name="Gigascience">
        <title>Chromosome-level genome of the poultry shaft louse Menopon gallinae provides insight into the host-switching and adaptive evolution of parasitic lice.</title>
        <authorList>
            <person name="Xu Y."/>
            <person name="Ma L."/>
            <person name="Liu S."/>
            <person name="Liang Y."/>
            <person name="Liu Q."/>
            <person name="He Z."/>
            <person name="Tian L."/>
            <person name="Duan Y."/>
            <person name="Cai W."/>
            <person name="Li H."/>
            <person name="Song F."/>
        </authorList>
    </citation>
    <scope>NUCLEOTIDE SEQUENCE</scope>
    <source>
        <strain evidence="1">Cailab_2023a</strain>
    </source>
</reference>
<dbReference type="EMBL" id="JARGDH010000003">
    <property type="protein sequence ID" value="KAL0273114.1"/>
    <property type="molecule type" value="Genomic_DNA"/>
</dbReference>